<proteinExistence type="predicted"/>
<sequence>MILDVLDATQVVVNGYRPPISASAAQLAHHKHIATESLLLLIQVVSQQIMLQIGRHWSAHKIWLYLRKSYYKDNPLAFVYKIHAFNSFSSTLDTSQSITDFINTFEIRWMRLQTLTSNARPGSFKAVYRTLLELEEAKSHSLPQRSRQSDDQENLSYDDLKERLVGLAITTSFRAIMAGITPMVEITATRHFYIVSYLALLVWLAQASRRLVPEALQADHANNFTIL</sequence>
<evidence type="ECO:0000313" key="2">
    <source>
        <dbReference type="Proteomes" id="UP000267821"/>
    </source>
</evidence>
<dbReference type="AlphaFoldDB" id="A0A3N4M522"/>
<evidence type="ECO:0000313" key="1">
    <source>
        <dbReference type="EMBL" id="RPB27941.1"/>
    </source>
</evidence>
<organism evidence="1 2">
    <name type="scientific">Terfezia boudieri ATCC MYA-4762</name>
    <dbReference type="NCBI Taxonomy" id="1051890"/>
    <lineage>
        <taxon>Eukaryota</taxon>
        <taxon>Fungi</taxon>
        <taxon>Dikarya</taxon>
        <taxon>Ascomycota</taxon>
        <taxon>Pezizomycotina</taxon>
        <taxon>Pezizomycetes</taxon>
        <taxon>Pezizales</taxon>
        <taxon>Pezizaceae</taxon>
        <taxon>Terfezia</taxon>
    </lineage>
</organism>
<protein>
    <submittedName>
        <fullName evidence="1">Uncharacterized protein</fullName>
    </submittedName>
</protein>
<name>A0A3N4M522_9PEZI</name>
<dbReference type="Proteomes" id="UP000267821">
    <property type="component" value="Unassembled WGS sequence"/>
</dbReference>
<dbReference type="EMBL" id="ML121530">
    <property type="protein sequence ID" value="RPB27941.1"/>
    <property type="molecule type" value="Genomic_DNA"/>
</dbReference>
<accession>A0A3N4M522</accession>
<gene>
    <name evidence="1" type="ORF">L211DRAFT_475088</name>
</gene>
<keyword evidence="2" id="KW-1185">Reference proteome</keyword>
<dbReference type="Pfam" id="PF14223">
    <property type="entry name" value="Retrotran_gag_2"/>
    <property type="match status" value="1"/>
</dbReference>
<reference evidence="1 2" key="1">
    <citation type="journal article" date="2018" name="Nat. Ecol. Evol.">
        <title>Pezizomycetes genomes reveal the molecular basis of ectomycorrhizal truffle lifestyle.</title>
        <authorList>
            <person name="Murat C."/>
            <person name="Payen T."/>
            <person name="Noel B."/>
            <person name="Kuo A."/>
            <person name="Morin E."/>
            <person name="Chen J."/>
            <person name="Kohler A."/>
            <person name="Krizsan K."/>
            <person name="Balestrini R."/>
            <person name="Da Silva C."/>
            <person name="Montanini B."/>
            <person name="Hainaut M."/>
            <person name="Levati E."/>
            <person name="Barry K.W."/>
            <person name="Belfiori B."/>
            <person name="Cichocki N."/>
            <person name="Clum A."/>
            <person name="Dockter R.B."/>
            <person name="Fauchery L."/>
            <person name="Guy J."/>
            <person name="Iotti M."/>
            <person name="Le Tacon F."/>
            <person name="Lindquist E.A."/>
            <person name="Lipzen A."/>
            <person name="Malagnac F."/>
            <person name="Mello A."/>
            <person name="Molinier V."/>
            <person name="Miyauchi S."/>
            <person name="Poulain J."/>
            <person name="Riccioni C."/>
            <person name="Rubini A."/>
            <person name="Sitrit Y."/>
            <person name="Splivallo R."/>
            <person name="Traeger S."/>
            <person name="Wang M."/>
            <person name="Zifcakova L."/>
            <person name="Wipf D."/>
            <person name="Zambonelli A."/>
            <person name="Paolocci F."/>
            <person name="Nowrousian M."/>
            <person name="Ottonello S."/>
            <person name="Baldrian P."/>
            <person name="Spatafora J.W."/>
            <person name="Henrissat B."/>
            <person name="Nagy L.G."/>
            <person name="Aury J.M."/>
            <person name="Wincker P."/>
            <person name="Grigoriev I.V."/>
            <person name="Bonfante P."/>
            <person name="Martin F.M."/>
        </authorList>
    </citation>
    <scope>NUCLEOTIDE SEQUENCE [LARGE SCALE GENOMIC DNA]</scope>
    <source>
        <strain evidence="1 2">ATCC MYA-4762</strain>
    </source>
</reference>
<dbReference type="STRING" id="1051890.A0A3N4M522"/>
<dbReference type="OrthoDB" id="5413396at2759"/>
<dbReference type="InParanoid" id="A0A3N4M522"/>